<keyword evidence="2" id="KW-0479">Metal-binding</keyword>
<dbReference type="Proteomes" id="UP000694388">
    <property type="component" value="Unplaced"/>
</dbReference>
<dbReference type="PROSITE" id="PS00028">
    <property type="entry name" value="ZINC_FINGER_C2H2_1"/>
    <property type="match status" value="5"/>
</dbReference>
<dbReference type="SUPFAM" id="SSF46689">
    <property type="entry name" value="Homeodomain-like"/>
    <property type="match status" value="1"/>
</dbReference>
<evidence type="ECO:0000256" key="9">
    <source>
        <dbReference type="PROSITE-ProRule" id="PRU00042"/>
    </source>
</evidence>
<dbReference type="Pfam" id="PF00046">
    <property type="entry name" value="Homeodomain"/>
    <property type="match status" value="1"/>
</dbReference>
<evidence type="ECO:0000313" key="14">
    <source>
        <dbReference type="Proteomes" id="UP000694388"/>
    </source>
</evidence>
<dbReference type="GO" id="GO:0000978">
    <property type="term" value="F:RNA polymerase II cis-regulatory region sequence-specific DNA binding"/>
    <property type="evidence" value="ECO:0007669"/>
    <property type="project" value="TreeGrafter"/>
</dbReference>
<dbReference type="PANTHER" id="PTHR24391:SF27">
    <property type="entry name" value="ZINC FINGER PROTEIN 1"/>
    <property type="match status" value="1"/>
</dbReference>
<keyword evidence="6 10" id="KW-0238">DNA-binding</keyword>
<dbReference type="GO" id="GO:0000981">
    <property type="term" value="F:DNA-binding transcription factor activity, RNA polymerase II-specific"/>
    <property type="evidence" value="ECO:0007669"/>
    <property type="project" value="TreeGrafter"/>
</dbReference>
<feature type="region of interest" description="Disordered" evidence="11">
    <location>
        <begin position="510"/>
        <end position="529"/>
    </location>
</feature>
<dbReference type="Gene3D" id="3.30.160.60">
    <property type="entry name" value="Classic Zinc Finger"/>
    <property type="match status" value="6"/>
</dbReference>
<feature type="domain" description="C2H2-type" evidence="12">
    <location>
        <begin position="253"/>
        <end position="280"/>
    </location>
</feature>
<keyword evidence="5" id="KW-0862">Zinc</keyword>
<evidence type="ECO:0000256" key="5">
    <source>
        <dbReference type="ARBA" id="ARBA00022833"/>
    </source>
</evidence>
<dbReference type="FunFam" id="3.30.160.60:FF:000013">
    <property type="entry name" value="Putative zinc finger E-box-binding homeobox 2"/>
    <property type="match status" value="2"/>
</dbReference>
<evidence type="ECO:0000259" key="12">
    <source>
        <dbReference type="PROSITE" id="PS50157"/>
    </source>
</evidence>
<feature type="compositionally biased region" description="Acidic residues" evidence="11">
    <location>
        <begin position="48"/>
        <end position="62"/>
    </location>
</feature>
<evidence type="ECO:0000313" key="13">
    <source>
        <dbReference type="Ensembl" id="ENSEBUP00000011121.1"/>
    </source>
</evidence>
<feature type="domain" description="C2H2-type" evidence="12">
    <location>
        <begin position="182"/>
        <end position="211"/>
    </location>
</feature>
<evidence type="ECO:0000256" key="4">
    <source>
        <dbReference type="ARBA" id="ARBA00022771"/>
    </source>
</evidence>
<evidence type="ECO:0000256" key="8">
    <source>
        <dbReference type="ARBA" id="ARBA00023242"/>
    </source>
</evidence>
<dbReference type="FunFam" id="3.30.160.60:FF:001498">
    <property type="entry name" value="Zinc finger protein 404"/>
    <property type="match status" value="1"/>
</dbReference>
<feature type="compositionally biased region" description="Polar residues" evidence="11">
    <location>
        <begin position="73"/>
        <end position="82"/>
    </location>
</feature>
<proteinExistence type="predicted"/>
<evidence type="ECO:0000256" key="6">
    <source>
        <dbReference type="ARBA" id="ARBA00023125"/>
    </source>
</evidence>
<evidence type="ECO:0000256" key="2">
    <source>
        <dbReference type="ARBA" id="ARBA00022723"/>
    </source>
</evidence>
<protein>
    <recommendedName>
        <fullName evidence="12">C2H2-type domain-containing protein</fullName>
    </recommendedName>
</protein>
<dbReference type="GeneTree" id="ENSGT00950000183208"/>
<feature type="domain" description="C2H2-type" evidence="12">
    <location>
        <begin position="212"/>
        <end position="234"/>
    </location>
</feature>
<dbReference type="InterPro" id="IPR009057">
    <property type="entry name" value="Homeodomain-like_sf"/>
</dbReference>
<feature type="domain" description="C2H2-type" evidence="12">
    <location>
        <begin position="964"/>
        <end position="991"/>
    </location>
</feature>
<evidence type="ECO:0000256" key="11">
    <source>
        <dbReference type="SAM" id="MobiDB-lite"/>
    </source>
</evidence>
<dbReference type="GO" id="GO:0000122">
    <property type="term" value="P:negative regulation of transcription by RNA polymerase II"/>
    <property type="evidence" value="ECO:0007669"/>
    <property type="project" value="UniProtKB-ARBA"/>
</dbReference>
<dbReference type="Pfam" id="PF00096">
    <property type="entry name" value="zf-C2H2"/>
    <property type="match status" value="3"/>
</dbReference>
<dbReference type="InterPro" id="IPR001356">
    <property type="entry name" value="HD"/>
</dbReference>
<feature type="domain" description="C2H2-type" evidence="12">
    <location>
        <begin position="936"/>
        <end position="963"/>
    </location>
</feature>
<dbReference type="InterPro" id="IPR036236">
    <property type="entry name" value="Znf_C2H2_sf"/>
</dbReference>
<accession>A0A8C4Q7Z7</accession>
<dbReference type="AlphaFoldDB" id="A0A8C4Q7Z7"/>
<feature type="region of interest" description="Disordered" evidence="11">
    <location>
        <begin position="760"/>
        <end position="787"/>
    </location>
</feature>
<evidence type="ECO:0000256" key="10">
    <source>
        <dbReference type="RuleBase" id="RU000682"/>
    </source>
</evidence>
<dbReference type="FunFam" id="3.30.160.60:FF:000082">
    <property type="entry name" value="Putative zinc finger E-box-binding homeobox 2"/>
    <property type="match status" value="1"/>
</dbReference>
<dbReference type="Gene3D" id="1.10.10.60">
    <property type="entry name" value="Homeodomain-like"/>
    <property type="match status" value="1"/>
</dbReference>
<keyword evidence="4 9" id="KW-0863">Zinc-finger</keyword>
<dbReference type="Ensembl" id="ENSEBUT00000011681.1">
    <property type="protein sequence ID" value="ENSEBUP00000011121.1"/>
    <property type="gene ID" value="ENSEBUG00000007130.1"/>
</dbReference>
<keyword evidence="3" id="KW-0677">Repeat</keyword>
<dbReference type="SUPFAM" id="SSF57667">
    <property type="entry name" value="beta-beta-alpha zinc fingers"/>
    <property type="match status" value="4"/>
</dbReference>
<name>A0A8C4Q7Z7_EPTBU</name>
<dbReference type="SMART" id="SM00389">
    <property type="entry name" value="HOX"/>
    <property type="match status" value="1"/>
</dbReference>
<keyword evidence="14" id="KW-1185">Reference proteome</keyword>
<dbReference type="SMART" id="SM00355">
    <property type="entry name" value="ZnF_C2H2"/>
    <property type="match status" value="8"/>
</dbReference>
<reference evidence="13" key="1">
    <citation type="submission" date="2025-08" db="UniProtKB">
        <authorList>
            <consortium name="Ensembl"/>
        </authorList>
    </citation>
    <scope>IDENTIFICATION</scope>
</reference>
<keyword evidence="8 10" id="KW-0539">Nucleus</keyword>
<dbReference type="GO" id="GO:0005634">
    <property type="term" value="C:nucleus"/>
    <property type="evidence" value="ECO:0007669"/>
    <property type="project" value="UniProtKB-SubCell"/>
</dbReference>
<dbReference type="GO" id="GO:0008270">
    <property type="term" value="F:zinc ion binding"/>
    <property type="evidence" value="ECO:0007669"/>
    <property type="project" value="UniProtKB-KW"/>
</dbReference>
<organism evidence="13 14">
    <name type="scientific">Eptatretus burgeri</name>
    <name type="common">Inshore hagfish</name>
    <dbReference type="NCBI Taxonomy" id="7764"/>
    <lineage>
        <taxon>Eukaryota</taxon>
        <taxon>Metazoa</taxon>
        <taxon>Chordata</taxon>
        <taxon>Craniata</taxon>
        <taxon>Vertebrata</taxon>
        <taxon>Cyclostomata</taxon>
        <taxon>Myxini</taxon>
        <taxon>Myxiniformes</taxon>
        <taxon>Myxinidae</taxon>
        <taxon>Eptatretinae</taxon>
        <taxon>Eptatretus</taxon>
    </lineage>
</organism>
<sequence length="1103" mass="122616">MKLPHLASNSDSDDMDEGQQASRFSEPGGDAPEISPGLPELPGMSMEQEPDTFEEEEEEEDDAGTREEGYETWASTDGTQASLGTDDAAAMRQISDTRDADSAVISDQGSNDDDRILEDYFGRELEAADELAVGESITPFLMQRNPFHMYSEFPIQNGTSETSSAEDHELAPGTPDSFAQLLSCPYCQRGYRRLASLKEHIKNRHEQIHDGLVCSTCGCTFMYRSQLDRHLASHLPPSDQAQAWAQNVVNRKFKCTECGKAFKYKHHLKEHLRIHSGEKPYECSNCKKRFSHSGSYSSHISSKKCIGLGSPTNGRSRTGPRFNSSLAFPLPLSLPGLPMANKALLQLMRQRLDGAPQEVDSFTSARVKDEPPEALDCGARAPVISQSYVRENRSFSNSDYKTHGRAHNGLVALEALRFGNMASPGFTSYNGKVGTSLWPKEEENGDAIFLKLRHQNESPVSVKEEPHNHLVHHSVYPPNEKDIKINGIGPQSPNVKASLLQLRLPGNIKHIEERERHEKQNNEKQREPKMSSLWPEAFRCQYCGAAFPGPIPLHQHERYLCCMNDDIRAALNPNASQAMTYEHPPVPKMLPVESYSHSSLNGTRSLQDKQALLLGAFFALNVEPSHEDLEKIALDVGMPKEHVQRWFEEMRHYAGSPESLTGDRLSTQVTAITKGIRRNTTPKIPMQSSPISAYRKNNRPYQNEIQIPVKKPKIFENGHHVPNMSFMTTNNFHKVSQDNSAMQAEPLDLSLRRAEIKNWSKSNENSGDDQSSTGSVSPTKPTPMINGQNEMACLKRKLQGSIEELSCEVSSEGKGNFGFPLFNMKTMFPPFPPYGVGHFPPTDLIPPGYPNLPGLRPYGGLDQLGLFSYLSLPYGVPSAPSMSNLPNAHKSNGKFGFQGDLWSMAANFSTTASKLSDLETELSGSRLRKLEQNGGFACDLCDKTFHKSSSLMRHKYEHTGKRPYECQTCKKAFKHKHHLIEHSRLHSGEKPYQCDKCGKRFSHSGSYSQHMNHRYSYCKREAEEQRRLASAASLLLPAVPPLPPPPLPPPPPVSPLWGNSLSMKIDARAEVSERVSAVAVEDGESVGKSKGVLESVMAAEVSA</sequence>
<dbReference type="InterPro" id="IPR013087">
    <property type="entry name" value="Znf_C2H2_type"/>
</dbReference>
<dbReference type="InterPro" id="IPR051574">
    <property type="entry name" value="ZnF_E-box_Homeobox"/>
</dbReference>
<dbReference type="FunFam" id="3.30.160.60:FF:000744">
    <property type="entry name" value="zinc finger E-box-binding homeobox 1"/>
    <property type="match status" value="1"/>
</dbReference>
<feature type="domain" description="C2H2-type" evidence="12">
    <location>
        <begin position="992"/>
        <end position="1020"/>
    </location>
</feature>
<evidence type="ECO:0000256" key="3">
    <source>
        <dbReference type="ARBA" id="ARBA00022737"/>
    </source>
</evidence>
<reference evidence="13" key="2">
    <citation type="submission" date="2025-09" db="UniProtKB">
        <authorList>
            <consortium name="Ensembl"/>
        </authorList>
    </citation>
    <scope>IDENTIFICATION</scope>
</reference>
<comment type="subcellular location">
    <subcellularLocation>
        <location evidence="1 10">Nucleus</location>
    </subcellularLocation>
</comment>
<dbReference type="PROSITE" id="PS50157">
    <property type="entry name" value="ZINC_FINGER_C2H2_2"/>
    <property type="match status" value="6"/>
</dbReference>
<dbReference type="PANTHER" id="PTHR24391">
    <property type="entry name" value="HISTONE H4 TRANSCRIPTION FACTOR-RELATED"/>
    <property type="match status" value="1"/>
</dbReference>
<feature type="region of interest" description="Disordered" evidence="11">
    <location>
        <begin position="1"/>
        <end position="82"/>
    </location>
</feature>
<evidence type="ECO:0000256" key="7">
    <source>
        <dbReference type="ARBA" id="ARBA00023155"/>
    </source>
</evidence>
<evidence type="ECO:0000256" key="1">
    <source>
        <dbReference type="ARBA" id="ARBA00004123"/>
    </source>
</evidence>
<keyword evidence="7 10" id="KW-0371">Homeobox</keyword>